<evidence type="ECO:0000256" key="1">
    <source>
        <dbReference type="ARBA" id="ARBA00004651"/>
    </source>
</evidence>
<evidence type="ECO:0000256" key="7">
    <source>
        <dbReference type="ARBA" id="ARBA00023136"/>
    </source>
</evidence>
<evidence type="ECO:0000256" key="6">
    <source>
        <dbReference type="ARBA" id="ARBA00022989"/>
    </source>
</evidence>
<dbReference type="PANTHER" id="PTHR30472">
    <property type="entry name" value="FERRIC ENTEROBACTIN TRANSPORT SYSTEM PERMEASE PROTEIN"/>
    <property type="match status" value="1"/>
</dbReference>
<reference evidence="9" key="1">
    <citation type="submission" date="2021-12" db="EMBL/GenBank/DDBJ databases">
        <authorList>
            <person name="Li Y."/>
        </authorList>
    </citation>
    <scope>NUCLEOTIDE SEQUENCE</scope>
    <source>
        <strain evidence="9">DKSPLA3</strain>
    </source>
</reference>
<dbReference type="GO" id="GO:0033214">
    <property type="term" value="P:siderophore-iron import into cell"/>
    <property type="evidence" value="ECO:0007669"/>
    <property type="project" value="TreeGrafter"/>
</dbReference>
<keyword evidence="3" id="KW-0813">Transport</keyword>
<keyword evidence="5 8" id="KW-0812">Transmembrane</keyword>
<keyword evidence="7 8" id="KW-0472">Membrane</keyword>
<comment type="caution">
    <text evidence="9">The sequence shown here is derived from an EMBL/GenBank/DDBJ whole genome shotgun (WGS) entry which is preliminary data.</text>
</comment>
<dbReference type="EMBL" id="JAJOZR010000015">
    <property type="protein sequence ID" value="MCD7111321.1"/>
    <property type="molecule type" value="Genomic_DNA"/>
</dbReference>
<dbReference type="PANTHER" id="PTHR30472:SF19">
    <property type="entry name" value="PETROBACTIN IMPORT SYSTEM PERMEASE PROTEIN YCLO"/>
    <property type="match status" value="1"/>
</dbReference>
<dbReference type="SUPFAM" id="SSF81345">
    <property type="entry name" value="ABC transporter involved in vitamin B12 uptake, BtuC"/>
    <property type="match status" value="1"/>
</dbReference>
<evidence type="ECO:0000313" key="10">
    <source>
        <dbReference type="Proteomes" id="UP001139089"/>
    </source>
</evidence>
<feature type="transmembrane region" description="Helical" evidence="8">
    <location>
        <begin position="75"/>
        <end position="96"/>
    </location>
</feature>
<feature type="transmembrane region" description="Helical" evidence="8">
    <location>
        <begin position="129"/>
        <end position="149"/>
    </location>
</feature>
<dbReference type="RefSeq" id="WP_231816406.1">
    <property type="nucleotide sequence ID" value="NZ_JAJOZR010000015.1"/>
</dbReference>
<keyword evidence="6 8" id="KW-1133">Transmembrane helix</keyword>
<evidence type="ECO:0000256" key="4">
    <source>
        <dbReference type="ARBA" id="ARBA00022475"/>
    </source>
</evidence>
<dbReference type="GO" id="GO:0022857">
    <property type="term" value="F:transmembrane transporter activity"/>
    <property type="evidence" value="ECO:0007669"/>
    <property type="project" value="InterPro"/>
</dbReference>
<evidence type="ECO:0000256" key="8">
    <source>
        <dbReference type="SAM" id="Phobius"/>
    </source>
</evidence>
<feature type="transmembrane region" description="Helical" evidence="8">
    <location>
        <begin position="219"/>
        <end position="249"/>
    </location>
</feature>
<sequence length="313" mass="32752">MHKRPLVLLAVLAVFSVAAFLTLGLQGNLAFVLQIRAVKLLALVQVSVSVALSTVLFQTVTANRILTPSIMGLDALYLFGQALLVFLLGGLGYAAIGGGWKFAAEVLIMIVLAAVLLPPLLTARLDMSLLLLTGVTIGLLFRSLSQLLFRLLDPNAFAVVQAASFANFNALRADLTIIGSIVTFATAVVCWHQRHRLDVVALGREAAIGLGIDWSRTAALLLLIVALLVAVSTALVGPVSFLGLLVAALAERILGTSRHAVILPAAALVAIILLVGGQAIFQHLLGSAATLGVVIEFAGGIAFLLLLYLGSRT</sequence>
<dbReference type="Gene3D" id="1.10.3470.10">
    <property type="entry name" value="ABC transporter involved in vitamin B12 uptake, BtuC"/>
    <property type="match status" value="1"/>
</dbReference>
<dbReference type="Proteomes" id="UP001139089">
    <property type="component" value="Unassembled WGS sequence"/>
</dbReference>
<feature type="transmembrane region" description="Helical" evidence="8">
    <location>
        <begin position="287"/>
        <end position="309"/>
    </location>
</feature>
<comment type="similarity">
    <text evidence="2">Belongs to the binding-protein-dependent transport system permease family. FecCD subfamily.</text>
</comment>
<dbReference type="GO" id="GO:0005886">
    <property type="term" value="C:plasma membrane"/>
    <property type="evidence" value="ECO:0007669"/>
    <property type="project" value="UniProtKB-SubCell"/>
</dbReference>
<evidence type="ECO:0000256" key="2">
    <source>
        <dbReference type="ARBA" id="ARBA00007935"/>
    </source>
</evidence>
<keyword evidence="4" id="KW-1003">Cell membrane</keyword>
<feature type="transmembrane region" description="Helical" evidence="8">
    <location>
        <begin position="102"/>
        <end position="122"/>
    </location>
</feature>
<keyword evidence="10" id="KW-1185">Reference proteome</keyword>
<proteinExistence type="inferred from homology"/>
<evidence type="ECO:0000256" key="3">
    <source>
        <dbReference type="ARBA" id="ARBA00022448"/>
    </source>
</evidence>
<organism evidence="9 10">
    <name type="scientific">Rhizobium quercicola</name>
    <dbReference type="NCBI Taxonomy" id="2901226"/>
    <lineage>
        <taxon>Bacteria</taxon>
        <taxon>Pseudomonadati</taxon>
        <taxon>Pseudomonadota</taxon>
        <taxon>Alphaproteobacteria</taxon>
        <taxon>Hyphomicrobiales</taxon>
        <taxon>Rhizobiaceae</taxon>
        <taxon>Rhizobium/Agrobacterium group</taxon>
        <taxon>Rhizobium</taxon>
    </lineage>
</organism>
<dbReference type="InterPro" id="IPR000522">
    <property type="entry name" value="ABC_transptr_permease_BtuC"/>
</dbReference>
<dbReference type="InterPro" id="IPR037294">
    <property type="entry name" value="ABC_BtuC-like"/>
</dbReference>
<protein>
    <submittedName>
        <fullName evidence="9">Iron chelate uptake ABC transporter family permease subunit</fullName>
    </submittedName>
</protein>
<gene>
    <name evidence="9" type="ORF">LRX75_19975</name>
</gene>
<feature type="transmembrane region" description="Helical" evidence="8">
    <location>
        <begin position="261"/>
        <end position="281"/>
    </location>
</feature>
<name>A0A9X1NXV1_9HYPH</name>
<accession>A0A9X1NXV1</accession>
<comment type="subcellular location">
    <subcellularLocation>
        <location evidence="1">Cell membrane</location>
        <topology evidence="1">Multi-pass membrane protein</topology>
    </subcellularLocation>
</comment>
<evidence type="ECO:0000256" key="5">
    <source>
        <dbReference type="ARBA" id="ARBA00022692"/>
    </source>
</evidence>
<dbReference type="AlphaFoldDB" id="A0A9X1NXV1"/>
<dbReference type="Pfam" id="PF01032">
    <property type="entry name" value="FecCD"/>
    <property type="match status" value="1"/>
</dbReference>
<evidence type="ECO:0000313" key="9">
    <source>
        <dbReference type="EMBL" id="MCD7111321.1"/>
    </source>
</evidence>
<feature type="transmembrane region" description="Helical" evidence="8">
    <location>
        <begin position="40"/>
        <end position="63"/>
    </location>
</feature>